<reference evidence="14" key="3">
    <citation type="submission" date="2022-06" db="EMBL/GenBank/DDBJ databases">
        <title>Leptospira isolates from biofilms formed at urban environments.</title>
        <authorList>
            <person name="Ribeiro P.S."/>
            <person name="Sousa T."/>
            <person name="Carvalho N."/>
            <person name="Aburjaile F."/>
            <person name="Neves F."/>
            <person name="Oliveira D."/>
            <person name="Blanco L."/>
            <person name="Lima J."/>
            <person name="Costa F."/>
            <person name="Brenig B."/>
            <person name="Soares S."/>
            <person name="Ramos R."/>
            <person name="Goes-Neto A."/>
            <person name="Matiuzzi M."/>
            <person name="Azevedo V."/>
            <person name="Ristow P."/>
        </authorList>
    </citation>
    <scope>NUCLEOTIDE SEQUENCE</scope>
    <source>
        <strain evidence="14">VSF7</strain>
    </source>
</reference>
<dbReference type="SUPFAM" id="SSF48295">
    <property type="entry name" value="TrpR-like"/>
    <property type="match status" value="1"/>
</dbReference>
<evidence type="ECO:0000256" key="2">
    <source>
        <dbReference type="ARBA" id="ARBA00022490"/>
    </source>
</evidence>
<dbReference type="PANTHER" id="PTHR30050:SF2">
    <property type="entry name" value="CHROMOSOMAL REPLICATION INITIATOR PROTEIN DNAA"/>
    <property type="match status" value="1"/>
</dbReference>
<dbReference type="SMART" id="SM00760">
    <property type="entry name" value="Bac_DnaA_C"/>
    <property type="match status" value="1"/>
</dbReference>
<comment type="subcellular location">
    <subcellularLocation>
        <location evidence="8">Cytoplasm</location>
    </subcellularLocation>
</comment>
<evidence type="ECO:0000256" key="5">
    <source>
        <dbReference type="ARBA" id="ARBA00022840"/>
    </source>
</evidence>
<dbReference type="Pfam" id="PF08299">
    <property type="entry name" value="Bac_DnaA_C"/>
    <property type="match status" value="1"/>
</dbReference>
<feature type="binding site" evidence="8">
    <location>
        <position position="145"/>
    </location>
    <ligand>
        <name>ATP</name>
        <dbReference type="ChEBI" id="CHEBI:30616"/>
    </ligand>
</feature>
<evidence type="ECO:0000313" key="15">
    <source>
        <dbReference type="EMBL" id="TGL72914.1"/>
    </source>
</evidence>
<dbReference type="PANTHER" id="PTHR30050">
    <property type="entry name" value="CHROMOSOMAL REPLICATION INITIATOR PROTEIN DNAA"/>
    <property type="match status" value="1"/>
</dbReference>
<dbReference type="InterPro" id="IPR013317">
    <property type="entry name" value="DnaA_dom"/>
</dbReference>
<dbReference type="EMBL" id="JAMQQD010000001">
    <property type="protein sequence ID" value="MCW7513934.1"/>
    <property type="molecule type" value="Genomic_DNA"/>
</dbReference>
<feature type="domain" description="AAA+ ATPase" evidence="12">
    <location>
        <begin position="132"/>
        <end position="276"/>
    </location>
</feature>
<evidence type="ECO:0000256" key="7">
    <source>
        <dbReference type="ARBA" id="ARBA00023125"/>
    </source>
</evidence>
<evidence type="ECO:0000256" key="4">
    <source>
        <dbReference type="ARBA" id="ARBA00022741"/>
    </source>
</evidence>
<evidence type="ECO:0000313" key="14">
    <source>
        <dbReference type="EMBL" id="MCW7513934.1"/>
    </source>
</evidence>
<evidence type="ECO:0000256" key="1">
    <source>
        <dbReference type="ARBA" id="ARBA00006583"/>
    </source>
</evidence>
<dbReference type="SMART" id="SM00382">
    <property type="entry name" value="AAA"/>
    <property type="match status" value="1"/>
</dbReference>
<dbReference type="GO" id="GO:0005886">
    <property type="term" value="C:plasma membrane"/>
    <property type="evidence" value="ECO:0007669"/>
    <property type="project" value="TreeGrafter"/>
</dbReference>
<dbReference type="InterPro" id="IPR010921">
    <property type="entry name" value="Trp_repressor/repl_initiator"/>
</dbReference>
<dbReference type="InterPro" id="IPR024633">
    <property type="entry name" value="DnaA_N_dom"/>
</dbReference>
<name>A0A2N0AWW9_9LEPT</name>
<dbReference type="InterPro" id="IPR001957">
    <property type="entry name" value="Chromosome_initiator_DnaA"/>
</dbReference>
<reference evidence="15" key="2">
    <citation type="journal article" date="2019" name="PLoS Negl. Trop. Dis.">
        <title>Revisiting the worldwide diversity of Leptospira species in the environment.</title>
        <authorList>
            <person name="Vincent A.T."/>
            <person name="Schiettekatte O."/>
            <person name="Bourhy P."/>
            <person name="Veyrier F.J."/>
            <person name="Picardeau M."/>
        </authorList>
    </citation>
    <scope>NUCLEOTIDE SEQUENCE</scope>
    <source>
        <strain evidence="15">201702449</strain>
    </source>
</reference>
<dbReference type="InterPro" id="IPR020591">
    <property type="entry name" value="Chromosome_initiator_DnaA-like"/>
</dbReference>
<dbReference type="GO" id="GO:0008289">
    <property type="term" value="F:lipid binding"/>
    <property type="evidence" value="ECO:0007669"/>
    <property type="project" value="UniProtKB-KW"/>
</dbReference>
<dbReference type="FunFam" id="3.40.50.300:FF:000668">
    <property type="entry name" value="Chromosomal replication initiator protein DnaA"/>
    <property type="match status" value="1"/>
</dbReference>
<feature type="domain" description="Chromosomal replication initiator DnaA C-terminal" evidence="13">
    <location>
        <begin position="349"/>
        <end position="417"/>
    </location>
</feature>
<organism evidence="14 17">
    <name type="scientific">Leptospira levettii</name>
    <dbReference type="NCBI Taxonomy" id="2023178"/>
    <lineage>
        <taxon>Bacteria</taxon>
        <taxon>Pseudomonadati</taxon>
        <taxon>Spirochaetota</taxon>
        <taxon>Spirochaetia</taxon>
        <taxon>Leptospirales</taxon>
        <taxon>Leptospiraceae</taxon>
        <taxon>Leptospira</taxon>
    </lineage>
</organism>
<dbReference type="GeneID" id="93340584"/>
<keyword evidence="5 8" id="KW-0067">ATP-binding</keyword>
<evidence type="ECO:0000313" key="17">
    <source>
        <dbReference type="Proteomes" id="UP001209694"/>
    </source>
</evidence>
<feature type="binding site" evidence="8">
    <location>
        <position position="147"/>
    </location>
    <ligand>
        <name>ATP</name>
        <dbReference type="ChEBI" id="CHEBI:30616"/>
    </ligand>
</feature>
<dbReference type="RefSeq" id="WP_100725614.1">
    <property type="nucleotide sequence ID" value="NZ_JAMQPS010000001.1"/>
</dbReference>
<dbReference type="CDD" id="cd06571">
    <property type="entry name" value="Bac_DnaA_C"/>
    <property type="match status" value="1"/>
</dbReference>
<dbReference type="GO" id="GO:0005737">
    <property type="term" value="C:cytoplasm"/>
    <property type="evidence" value="ECO:0007669"/>
    <property type="project" value="UniProtKB-SubCell"/>
</dbReference>
<evidence type="ECO:0000256" key="6">
    <source>
        <dbReference type="ARBA" id="ARBA00023121"/>
    </source>
</evidence>
<dbReference type="Pfam" id="PF00308">
    <property type="entry name" value="Bac_DnaA"/>
    <property type="match status" value="1"/>
</dbReference>
<dbReference type="HAMAP" id="MF_00377">
    <property type="entry name" value="DnaA_bact"/>
    <property type="match status" value="1"/>
</dbReference>
<comment type="function">
    <text evidence="8 10">Plays an essential role in the initiation and regulation of chromosomal replication. ATP-DnaA binds to the origin of replication (oriC) to initiate formation of the DNA replication initiation complex once per cell cycle. Binds the DnaA box (a 9 base pair repeat at the origin) and separates the double-stranded (ds)DNA. Forms a right-handed helical filament on oriC DNA; dsDNA binds to the exterior of the filament while single-stranded (ss)DNA is stabiized in the filament's interior. The ATP-DnaA-oriC complex binds and stabilizes one strand of the AT-rich DNA unwinding element (DUE), permitting loading of DNA polymerase. After initiation quickly degrades to an ADP-DnaA complex that is not apt for DNA replication. Binds acidic phospholipids.</text>
</comment>
<dbReference type="Pfam" id="PF11638">
    <property type="entry name" value="DnaA_N"/>
    <property type="match status" value="1"/>
</dbReference>
<dbReference type="Proteomes" id="UP001209694">
    <property type="component" value="Unassembled WGS sequence"/>
</dbReference>
<dbReference type="Gene3D" id="1.10.1750.10">
    <property type="match status" value="1"/>
</dbReference>
<dbReference type="InterPro" id="IPR038454">
    <property type="entry name" value="DnaA_N_sf"/>
</dbReference>
<comment type="similarity">
    <text evidence="1 8 11">Belongs to the DnaA family.</text>
</comment>
<dbReference type="Gene3D" id="1.10.8.60">
    <property type="match status" value="1"/>
</dbReference>
<dbReference type="EMBL" id="RQGI01000022">
    <property type="protein sequence ID" value="TGL72914.1"/>
    <property type="molecule type" value="Genomic_DNA"/>
</dbReference>
<dbReference type="Gene3D" id="3.30.300.180">
    <property type="match status" value="1"/>
</dbReference>
<dbReference type="AlphaFoldDB" id="A0A2N0AWW9"/>
<dbReference type="GO" id="GO:0005524">
    <property type="term" value="F:ATP binding"/>
    <property type="evidence" value="ECO:0007669"/>
    <property type="project" value="UniProtKB-UniRule"/>
</dbReference>
<comment type="caution">
    <text evidence="14">The sequence shown here is derived from an EMBL/GenBank/DDBJ whole genome shotgun (WGS) entry which is preliminary data.</text>
</comment>
<keyword evidence="16" id="KW-1185">Reference proteome</keyword>
<sequence>MDKRWEEILEEISKQIPPKYFSNFIAPLRFDKWENQVVHLMAPSSGIKRHVETKYISFIEDAVYQVVGDKFKVSILTESETSSHVLKEVIQSKFDDSDSDLNPEYIFSNYITSDSNRIAFTSAKSVVEQPGKYNPLYLFGPVGVGKTHLLHAIGNEIKKKDPWKTVRYVNSTSFLNEFIFTVRQNNRESLESFKIRYQSYNVLLFDDIQFLNGGAEKTQEEFFALFNFLYDRKRQIVIASDRPSYELPLHERLKSRFVHGLQADIKSHDLELRKSLLKSNFSEYNIPASDGLLHWLAERLEGDSRALIGIVNDLVMYKKAYEYFLLTEDKIKEIAEARFLTNKKRIGFSPDMVIDLVCERTNVARKDLLGKSRKADFIPPRHLCMLLLHDVLNVPKAQIGRIFSTTHSTVIHGIDKFKERKASEPLWEDLFQTIKHKISFQ</sequence>
<comment type="caution">
    <text evidence="8">Lacks conserved residue(s) required for the propagation of feature annotation.</text>
</comment>
<feature type="binding site" evidence="8">
    <location>
        <position position="143"/>
    </location>
    <ligand>
        <name>ATP</name>
        <dbReference type="ChEBI" id="CHEBI:30616"/>
    </ligand>
</feature>
<keyword evidence="7 8" id="KW-0238">DNA-binding</keyword>
<reference evidence="15" key="1">
    <citation type="submission" date="2018-10" db="EMBL/GenBank/DDBJ databases">
        <authorList>
            <person name="Vincent A.T."/>
            <person name="Schiettekatte O."/>
            <person name="Bourhy P."/>
            <person name="Veyrier F.J."/>
            <person name="Picardeau M."/>
        </authorList>
    </citation>
    <scope>NUCLEOTIDE SEQUENCE</scope>
    <source>
        <strain evidence="15">201702449</strain>
    </source>
</reference>
<proteinExistence type="inferred from homology"/>
<keyword evidence="6 8" id="KW-0446">Lipid-binding</keyword>
<dbReference type="GO" id="GO:0006270">
    <property type="term" value="P:DNA replication initiation"/>
    <property type="evidence" value="ECO:0007669"/>
    <property type="project" value="UniProtKB-UniRule"/>
</dbReference>
<protein>
    <recommendedName>
        <fullName evidence="8 9">Chromosomal replication initiator protein DnaA</fullName>
    </recommendedName>
</protein>
<evidence type="ECO:0000256" key="9">
    <source>
        <dbReference type="NCBIfam" id="TIGR00362"/>
    </source>
</evidence>
<keyword evidence="3 8" id="KW-0235">DNA replication</keyword>
<dbReference type="Gene3D" id="3.40.50.300">
    <property type="entry name" value="P-loop containing nucleotide triphosphate hydrolases"/>
    <property type="match status" value="1"/>
</dbReference>
<gene>
    <name evidence="8 14" type="primary">dnaA</name>
    <name evidence="15" type="ORF">EHQ60_05935</name>
    <name evidence="14" type="ORF">ND810_02100</name>
</gene>
<evidence type="ECO:0000256" key="3">
    <source>
        <dbReference type="ARBA" id="ARBA00022705"/>
    </source>
</evidence>
<dbReference type="PRINTS" id="PR00051">
    <property type="entry name" value="DNAA"/>
</dbReference>
<evidence type="ECO:0000259" key="13">
    <source>
        <dbReference type="SMART" id="SM00760"/>
    </source>
</evidence>
<dbReference type="InterPro" id="IPR013159">
    <property type="entry name" value="DnaA_C"/>
</dbReference>
<comment type="domain">
    <text evidence="8">Domain I is involved in oligomerization and binding regulators, domain II is flexibile and of varying length in different bacteria, domain III forms the AAA+ region, while domain IV binds dsDNA.</text>
</comment>
<dbReference type="NCBIfam" id="TIGR00362">
    <property type="entry name" value="DnaA"/>
    <property type="match status" value="1"/>
</dbReference>
<feature type="binding site" evidence="8">
    <location>
        <position position="146"/>
    </location>
    <ligand>
        <name>ATP</name>
        <dbReference type="ChEBI" id="CHEBI:30616"/>
    </ligand>
</feature>
<feature type="region of interest" description="Domain I, interacts with DnaA modulators" evidence="8">
    <location>
        <begin position="1"/>
        <end position="81"/>
    </location>
</feature>
<evidence type="ECO:0000313" key="16">
    <source>
        <dbReference type="Proteomes" id="UP000297352"/>
    </source>
</evidence>
<dbReference type="InterPro" id="IPR027417">
    <property type="entry name" value="P-loop_NTPase"/>
</dbReference>
<evidence type="ECO:0000259" key="12">
    <source>
        <dbReference type="SMART" id="SM00382"/>
    </source>
</evidence>
<evidence type="ECO:0000256" key="10">
    <source>
        <dbReference type="RuleBase" id="RU000577"/>
    </source>
</evidence>
<evidence type="ECO:0000256" key="11">
    <source>
        <dbReference type="RuleBase" id="RU004227"/>
    </source>
</evidence>
<keyword evidence="4 8" id="KW-0547">Nucleotide-binding</keyword>
<dbReference type="CDD" id="cd00009">
    <property type="entry name" value="AAA"/>
    <property type="match status" value="1"/>
</dbReference>
<accession>A0A2N0AWW9</accession>
<dbReference type="SUPFAM" id="SSF52540">
    <property type="entry name" value="P-loop containing nucleoside triphosphate hydrolases"/>
    <property type="match status" value="1"/>
</dbReference>
<evidence type="ECO:0000256" key="8">
    <source>
        <dbReference type="HAMAP-Rule" id="MF_00377"/>
    </source>
</evidence>
<feature type="region of interest" description="Domain IV, binds dsDNA" evidence="8">
    <location>
        <begin position="319"/>
        <end position="441"/>
    </location>
</feature>
<dbReference type="GO" id="GO:0003688">
    <property type="term" value="F:DNA replication origin binding"/>
    <property type="evidence" value="ECO:0007669"/>
    <property type="project" value="UniProtKB-UniRule"/>
</dbReference>
<dbReference type="Proteomes" id="UP000297352">
    <property type="component" value="Unassembled WGS sequence"/>
</dbReference>
<dbReference type="GO" id="GO:0006275">
    <property type="term" value="P:regulation of DNA replication"/>
    <property type="evidence" value="ECO:0007669"/>
    <property type="project" value="UniProtKB-UniRule"/>
</dbReference>
<comment type="subunit">
    <text evidence="8">Oligomerizes as a right-handed, spiral filament on DNA at oriC.</text>
</comment>
<keyword evidence="2 8" id="KW-0963">Cytoplasm</keyword>
<dbReference type="InterPro" id="IPR003593">
    <property type="entry name" value="AAA+_ATPase"/>
</dbReference>